<sequence length="197" mass="21821">MVLNSLSELILSITAFAVFLVYFQKQPIYSRLLWGVFFITLSVTSLMAVLWYVGWEGLSPVVESLRRLDATLGPLCMMVGTWLLISHSVATRFTFWATIGTGTGLFLGLAAYRLSPLIQVVQPLCIVIALLIACWGLLQKQKSALWVVFAMTILALSSKLRLELNPAVAFGPYHILVAASTFCLGKAVEAEYRILFK</sequence>
<feature type="transmembrane region" description="Helical" evidence="1">
    <location>
        <begin position="120"/>
        <end position="138"/>
    </location>
</feature>
<feature type="transmembrane region" description="Helical" evidence="1">
    <location>
        <begin position="168"/>
        <end position="188"/>
    </location>
</feature>
<keyword evidence="1" id="KW-0472">Membrane</keyword>
<organism evidence="2 3">
    <name type="scientific">Salmonirosea aquatica</name>
    <dbReference type="NCBI Taxonomy" id="2654236"/>
    <lineage>
        <taxon>Bacteria</taxon>
        <taxon>Pseudomonadati</taxon>
        <taxon>Bacteroidota</taxon>
        <taxon>Cytophagia</taxon>
        <taxon>Cytophagales</taxon>
        <taxon>Spirosomataceae</taxon>
        <taxon>Salmonirosea</taxon>
    </lineage>
</organism>
<comment type="caution">
    <text evidence="2">The sequence shown here is derived from an EMBL/GenBank/DDBJ whole genome shotgun (WGS) entry which is preliminary data.</text>
</comment>
<feature type="transmembrane region" description="Helical" evidence="1">
    <location>
        <begin position="6"/>
        <end position="23"/>
    </location>
</feature>
<name>A0A7C9BLN7_9BACT</name>
<feature type="transmembrane region" description="Helical" evidence="1">
    <location>
        <begin position="65"/>
        <end position="86"/>
    </location>
</feature>
<protein>
    <submittedName>
        <fullName evidence="2">Uncharacterized protein</fullName>
    </submittedName>
</protein>
<gene>
    <name evidence="2" type="ORF">GBK04_20655</name>
</gene>
<keyword evidence="1" id="KW-0812">Transmembrane</keyword>
<dbReference type="AlphaFoldDB" id="A0A7C9BLN7"/>
<feature type="transmembrane region" description="Helical" evidence="1">
    <location>
        <begin position="93"/>
        <end position="114"/>
    </location>
</feature>
<keyword evidence="1" id="KW-1133">Transmembrane helix</keyword>
<evidence type="ECO:0000313" key="2">
    <source>
        <dbReference type="EMBL" id="MPR35695.1"/>
    </source>
</evidence>
<dbReference type="RefSeq" id="WP_152762976.1">
    <property type="nucleotide sequence ID" value="NZ_WHLY01000002.1"/>
</dbReference>
<keyword evidence="3" id="KW-1185">Reference proteome</keyword>
<evidence type="ECO:0000256" key="1">
    <source>
        <dbReference type="SAM" id="Phobius"/>
    </source>
</evidence>
<proteinExistence type="predicted"/>
<dbReference type="EMBL" id="WHLY01000002">
    <property type="protein sequence ID" value="MPR35695.1"/>
    <property type="molecule type" value="Genomic_DNA"/>
</dbReference>
<evidence type="ECO:0000313" key="3">
    <source>
        <dbReference type="Proteomes" id="UP000479293"/>
    </source>
</evidence>
<feature type="transmembrane region" description="Helical" evidence="1">
    <location>
        <begin position="32"/>
        <end position="53"/>
    </location>
</feature>
<reference evidence="2 3" key="1">
    <citation type="submission" date="2019-10" db="EMBL/GenBank/DDBJ databases">
        <title>Draft Genome Sequence of Cytophagaceae sp. SJW1-29.</title>
        <authorList>
            <person name="Choi A."/>
        </authorList>
    </citation>
    <scope>NUCLEOTIDE SEQUENCE [LARGE SCALE GENOMIC DNA]</scope>
    <source>
        <strain evidence="2 3">SJW1-29</strain>
    </source>
</reference>
<accession>A0A7C9BLN7</accession>
<feature type="transmembrane region" description="Helical" evidence="1">
    <location>
        <begin position="145"/>
        <end position="162"/>
    </location>
</feature>
<dbReference type="Proteomes" id="UP000479293">
    <property type="component" value="Unassembled WGS sequence"/>
</dbReference>